<feature type="domain" description="IPT/TIG" evidence="2">
    <location>
        <begin position="545"/>
        <end position="625"/>
    </location>
</feature>
<dbReference type="SUPFAM" id="SSF81296">
    <property type="entry name" value="E set domains"/>
    <property type="match status" value="10"/>
</dbReference>
<dbReference type="SUPFAM" id="SSF49464">
    <property type="entry name" value="Carboxypeptidase regulatory domain-like"/>
    <property type="match status" value="2"/>
</dbReference>
<dbReference type="InterPro" id="IPR008969">
    <property type="entry name" value="CarboxyPept-like_regulatory"/>
</dbReference>
<dbReference type="InterPro" id="IPR002909">
    <property type="entry name" value="IPT_dom"/>
</dbReference>
<feature type="domain" description="IPT/TIG" evidence="2">
    <location>
        <begin position="1163"/>
        <end position="1244"/>
    </location>
</feature>
<dbReference type="Proteomes" id="UP000321820">
    <property type="component" value="Chromosome"/>
</dbReference>
<dbReference type="Pfam" id="PF13620">
    <property type="entry name" value="CarboxypepD_reg"/>
    <property type="match status" value="2"/>
</dbReference>
<dbReference type="Gene3D" id="2.60.40.1120">
    <property type="entry name" value="Carboxypeptidase-like, regulatory domain"/>
    <property type="match status" value="2"/>
</dbReference>
<organism evidence="3 4">
    <name type="scientific">Terriglobus albidus</name>
    <dbReference type="NCBI Taxonomy" id="1592106"/>
    <lineage>
        <taxon>Bacteria</taxon>
        <taxon>Pseudomonadati</taxon>
        <taxon>Acidobacteriota</taxon>
        <taxon>Terriglobia</taxon>
        <taxon>Terriglobales</taxon>
        <taxon>Acidobacteriaceae</taxon>
        <taxon>Terriglobus</taxon>
    </lineage>
</organism>
<dbReference type="EMBL" id="CP042806">
    <property type="protein sequence ID" value="QEE28001.1"/>
    <property type="molecule type" value="Genomic_DNA"/>
</dbReference>
<keyword evidence="1" id="KW-0325">Glycoprotein</keyword>
<feature type="domain" description="IPT/TIG" evidence="2">
    <location>
        <begin position="42"/>
        <end position="123"/>
    </location>
</feature>
<dbReference type="InterPro" id="IPR031325">
    <property type="entry name" value="RHS_repeat"/>
</dbReference>
<feature type="domain" description="IPT/TIG" evidence="2">
    <location>
        <begin position="125"/>
        <end position="205"/>
    </location>
</feature>
<dbReference type="InterPro" id="IPR013783">
    <property type="entry name" value="Ig-like_fold"/>
</dbReference>
<accession>A0A5B9EC09</accession>
<feature type="domain" description="IPT/TIG" evidence="2">
    <location>
        <begin position="703"/>
        <end position="781"/>
    </location>
</feature>
<proteinExistence type="predicted"/>
<dbReference type="CDD" id="cd00603">
    <property type="entry name" value="IPT_PCSR"/>
    <property type="match status" value="2"/>
</dbReference>
<gene>
    <name evidence="3" type="ORF">FTW19_08330</name>
</gene>
<sequence length="1765" mass="174191">MTTIRPILAWLLHRTCGSRRSLPFFWVLAFVISLDTAALAANPNISSISPNAAAVGATINISGSNFGASQGTSTLKINGTAVTSISSWTASSIVGIVPSGASSGNVVVTVSGRTSNSVAFTLLPTPTISSISPTSGPTGSSVTITGSGFGASQGNGNVIFYQSGQYASITSWSNTSIVAIVPSDAVTGNVVVQTSGVNSNGALFTAWPRITSVSPGVAATGSSVTITGANFGSSQGSSTVAFNGVSASVTSWSATSIATSVPSGATTGNVVVTVGGNPSNNFYFVVGVLSTAPYHLHQETGGVSGTLLLSTAGPDTASTFFQSVDLKGSSGGYTFINTFTTAAVVPGYIPASTSLTFNLWMNETASVSGLEPYVALSYINGSGSLTGLCYQNGTTYLTTTLTKYTFTCSIPSAMTLDQTDKLYAQIGVWNAAAGTITKSVKIQLYIEGTPNLNYDSAITIPEVLYPYISNVSPSSGAAATSVTITGGQFGSTQGSSTVTFNGVAGTPSNWTDSSITVPVPANASTGPIVITVAGQSTTWSSFTVLPAITGISPSSGPVGTSVTVSGSGFGASQGSSSISFNGIPAAPTSWSGNTIVAPVPVGASTGPVTVTISGVVVSGGTFTVTPLIIGVAPTAGAVGSAVRIQGYNFGTTQGTVTFNGVQATLGNWVNTSIVATVPAGAVTGPVVVTAGGIASNSFSFSVAPSIASLSPTSGGTGTTVTISGANFGAQQGGSRMLFNGIVATPSSWSDTSIVAPVPSSASTGPVTVVVNGSSSNGIVFTTGPTIASLTPNSGVAGTSVTILGSNFGALQSSGYVTFGGMTASPTSWSVSKIVVPVPAGTVSGQVVVAANGLLSNGVAFTIGSGSLAGTVTKTSDGSPISGCNIQVLKAGTVAGNATTAADGTYSIANLAAGTYDVIASATGYGTSRTPNIAVTVNSAATANFALATPGTVSGHVTKTDGVTGISGATVSMSQGGEVMGTATSDSSGNYSIASLSAGTYTATAASPGYTSATISGLSVSTGATSANFTLQGQSVISYAYDASGRLISVSDSQSDTATYQYDAVGNLLSIGRQSSSQTAIIQLAPSSGPVGTAVTITGTGFSATPSQNSVAFNGTSATVTSASATQLIVSVPTGATTGTVSLTAPGGSATSSGPFTVTSGTGAPTITSFTPTSGVPGTSITITGTGFDPTPINDVVKISLSAASVSAATATSLTVSLPGSTASGHISVGTKSGMATSTQDFYVPFGTHAATDIGFTGRMTTNSTQTVSIGTAGKIGLMLFDGVAGQNVSINVGSSSFGYCSLLLIDPFGNQLATTGCGSGGYLPTQTLTYSGTYTVGIDPGGTTGAAPITLNGFSTVTGVLQFAAPTLISTSYPGQKANFVFSGVAGQILDLALTDKTYSTCFSYTIVNPNGSTLKNGPICGSGAATGVFTLPGSGTYSLLIDPGSSVGAVTATLTQRINQSLALNTPLSISSTLAGQLFNIAFSGSANQIVDLALTSSAYNPCLNYTLLNPDGSALKSSLVCGSGASTGALTLPSSGTYSLLIDPGPGVGGLTMTLTQRINQSLTLNTPLPISSTLAGQIFNITFSGSTNQIIDLALASDTYGSCLNYTLLNPDSSTLKSSLVCGGGATTGVLTLPSSGTYSILIDPGAGVGGLTAILTQQISQSLTFNTPASVSSTLAGQVFNLTFSGSANQVVNVSMTNASYYPCWNYAVLKPDGSTLNSGFSCASSANTGNLTLPTTGTYSVLIDPALGTGGVTVTASLIQ</sequence>
<evidence type="ECO:0000313" key="3">
    <source>
        <dbReference type="EMBL" id="QEE28001.1"/>
    </source>
</evidence>
<dbReference type="PANTHER" id="PTHR31341">
    <property type="entry name" value="IPT/TIG DOMAIN-CONTAINING PROTEIN-RELATED-RELATED"/>
    <property type="match status" value="1"/>
</dbReference>
<feature type="domain" description="IPT/TIG" evidence="2">
    <location>
        <begin position="1077"/>
        <end position="1158"/>
    </location>
</feature>
<feature type="domain" description="IPT/TIG" evidence="2">
    <location>
        <begin position="207"/>
        <end position="285"/>
    </location>
</feature>
<evidence type="ECO:0000259" key="2">
    <source>
        <dbReference type="SMART" id="SM00429"/>
    </source>
</evidence>
<dbReference type="OrthoDB" id="670826at2"/>
<dbReference type="Pfam" id="PF01833">
    <property type="entry name" value="TIG"/>
    <property type="match status" value="10"/>
</dbReference>
<reference evidence="3 4" key="1">
    <citation type="submission" date="2019-08" db="EMBL/GenBank/DDBJ databases">
        <title>Complete genome sequence of Terriglobus albidus strain ORNL.</title>
        <authorList>
            <person name="Podar M."/>
        </authorList>
    </citation>
    <scope>NUCLEOTIDE SEQUENCE [LARGE SCALE GENOMIC DNA]</scope>
    <source>
        <strain evidence="3 4">ORNL</strain>
    </source>
</reference>
<feature type="domain" description="IPT/TIG" evidence="2">
    <location>
        <begin position="783"/>
        <end position="863"/>
    </location>
</feature>
<dbReference type="InterPro" id="IPR006530">
    <property type="entry name" value="YD"/>
</dbReference>
<evidence type="ECO:0000313" key="4">
    <source>
        <dbReference type="Proteomes" id="UP000321820"/>
    </source>
</evidence>
<protein>
    <recommendedName>
        <fullName evidence="2">IPT/TIG domain-containing protein</fullName>
    </recommendedName>
</protein>
<keyword evidence="4" id="KW-1185">Reference proteome</keyword>
<dbReference type="RefSeq" id="WP_147647191.1">
    <property type="nucleotide sequence ID" value="NZ_CP042806.1"/>
</dbReference>
<dbReference type="SMART" id="SM00429">
    <property type="entry name" value="IPT"/>
    <property type="match status" value="9"/>
</dbReference>
<dbReference type="InterPro" id="IPR052014">
    <property type="entry name" value="Dictyostelium_Tiger"/>
</dbReference>
<dbReference type="KEGG" id="talb:FTW19_08330"/>
<feature type="domain" description="IPT/TIG" evidence="2">
    <location>
        <begin position="465"/>
        <end position="543"/>
    </location>
</feature>
<dbReference type="Pfam" id="PF05593">
    <property type="entry name" value="RHS_repeat"/>
    <property type="match status" value="1"/>
</dbReference>
<name>A0A5B9EC09_9BACT</name>
<evidence type="ECO:0000256" key="1">
    <source>
        <dbReference type="ARBA" id="ARBA00023180"/>
    </source>
</evidence>
<dbReference type="InterPro" id="IPR014756">
    <property type="entry name" value="Ig_E-set"/>
</dbReference>
<dbReference type="NCBIfam" id="TIGR01643">
    <property type="entry name" value="YD_repeat_2x"/>
    <property type="match status" value="1"/>
</dbReference>
<dbReference type="Gene3D" id="2.60.40.10">
    <property type="entry name" value="Immunoglobulins"/>
    <property type="match status" value="10"/>
</dbReference>